<dbReference type="Gene3D" id="3.40.640.10">
    <property type="entry name" value="Type I PLP-dependent aspartate aminotransferase-like (Major domain)"/>
    <property type="match status" value="1"/>
</dbReference>
<evidence type="ECO:0000256" key="2">
    <source>
        <dbReference type="ARBA" id="ARBA00012751"/>
    </source>
</evidence>
<keyword evidence="4" id="KW-0808">Transferase</keyword>
<dbReference type="Proteomes" id="UP000076858">
    <property type="component" value="Unassembled WGS sequence"/>
</dbReference>
<dbReference type="GO" id="GO:0030170">
    <property type="term" value="F:pyridoxal phosphate binding"/>
    <property type="evidence" value="ECO:0007669"/>
    <property type="project" value="InterPro"/>
</dbReference>
<dbReference type="InterPro" id="IPR015424">
    <property type="entry name" value="PyrdxlP-dep_Trfase"/>
</dbReference>
<keyword evidence="9" id="KW-1185">Reference proteome</keyword>
<dbReference type="InterPro" id="IPR051326">
    <property type="entry name" value="Kynurenine-oxoglutarate_AT"/>
</dbReference>
<reference evidence="8 9" key="1">
    <citation type="submission" date="2016-03" db="EMBL/GenBank/DDBJ databases">
        <title>EvidentialGene: Evidence-directed Construction of Genes on Genomes.</title>
        <authorList>
            <person name="Gilbert D.G."/>
            <person name="Choi J.-H."/>
            <person name="Mockaitis K."/>
            <person name="Colbourne J."/>
            <person name="Pfrender M."/>
        </authorList>
    </citation>
    <scope>NUCLEOTIDE SEQUENCE [LARGE SCALE GENOMIC DNA]</scope>
    <source>
        <strain evidence="8 9">Xinb3</strain>
        <tissue evidence="8">Complete organism</tissue>
    </source>
</reference>
<dbReference type="GO" id="GO:0016212">
    <property type="term" value="F:kynurenine-oxoglutarate transaminase activity"/>
    <property type="evidence" value="ECO:0007669"/>
    <property type="project" value="UniProtKB-EC"/>
</dbReference>
<name>A0A164IEX4_9CRUS</name>
<evidence type="ECO:0000256" key="5">
    <source>
        <dbReference type="ARBA" id="ARBA00022898"/>
    </source>
</evidence>
<dbReference type="STRING" id="35525.A0A164IEX4"/>
<evidence type="ECO:0000256" key="4">
    <source>
        <dbReference type="ARBA" id="ARBA00022679"/>
    </source>
</evidence>
<dbReference type="GO" id="GO:0005737">
    <property type="term" value="C:cytoplasm"/>
    <property type="evidence" value="ECO:0007669"/>
    <property type="project" value="TreeGrafter"/>
</dbReference>
<dbReference type="PANTHER" id="PTHR43807:SF20">
    <property type="entry name" value="FI04487P"/>
    <property type="match status" value="1"/>
</dbReference>
<accession>A0A164IEX4</accession>
<evidence type="ECO:0000313" key="9">
    <source>
        <dbReference type="Proteomes" id="UP000076858"/>
    </source>
</evidence>
<evidence type="ECO:0000256" key="3">
    <source>
        <dbReference type="ARBA" id="ARBA00022576"/>
    </source>
</evidence>
<comment type="caution">
    <text evidence="8">The sequence shown here is derived from an EMBL/GenBank/DDBJ whole genome shotgun (WGS) entry which is preliminary data.</text>
</comment>
<dbReference type="CDD" id="cd00609">
    <property type="entry name" value="AAT_like"/>
    <property type="match status" value="1"/>
</dbReference>
<evidence type="ECO:0000256" key="1">
    <source>
        <dbReference type="ARBA" id="ARBA00001933"/>
    </source>
</evidence>
<comment type="pathway">
    <text evidence="6">Amino-acid degradation; L-kynurenine degradation; kynurenate from L-kynurenine: step 1/2.</text>
</comment>
<keyword evidence="5" id="KW-0663">Pyridoxal phosphate</keyword>
<dbReference type="Pfam" id="PF00155">
    <property type="entry name" value="Aminotran_1_2"/>
    <property type="match status" value="1"/>
</dbReference>
<feature type="domain" description="Aminotransferase class I/classII large" evidence="7">
    <location>
        <begin position="17"/>
        <end position="199"/>
    </location>
</feature>
<dbReference type="OrthoDB" id="2414662at2759"/>
<protein>
    <recommendedName>
        <fullName evidence="2">kynurenine--oxoglutarate transaminase</fullName>
        <ecNumber evidence="2">2.6.1.7</ecNumber>
    </recommendedName>
</protein>
<proteinExistence type="predicted"/>
<sequence length="200" mass="22214">TSRLIRCVQDTTALHHHQYAPMAGDITLRKVISQKVALCYGSSYDPVSEITVTAGATQGLFTAISAFVRSGDEVIIFEPAYDSYTPSIVLAGGKVVPFRLHEPEFDIDWHKVAQLVNDKTRMIIVNTPNNPTGNVFTQDDWQALDLLVAGTPIIILSDEVYEHLVYDGQSHESVLKYPNLKERSVAAFSFGKTFHCTGWK</sequence>
<dbReference type="AlphaFoldDB" id="A0A164IEX4"/>
<evidence type="ECO:0000259" key="7">
    <source>
        <dbReference type="Pfam" id="PF00155"/>
    </source>
</evidence>
<evidence type="ECO:0000256" key="6">
    <source>
        <dbReference type="ARBA" id="ARBA00024016"/>
    </source>
</evidence>
<comment type="cofactor">
    <cofactor evidence="1">
        <name>pyridoxal 5'-phosphate</name>
        <dbReference type="ChEBI" id="CHEBI:597326"/>
    </cofactor>
</comment>
<dbReference type="InterPro" id="IPR015421">
    <property type="entry name" value="PyrdxlP-dep_Trfase_major"/>
</dbReference>
<feature type="non-terminal residue" evidence="8">
    <location>
        <position position="1"/>
    </location>
</feature>
<dbReference type="EC" id="2.6.1.7" evidence="2"/>
<evidence type="ECO:0000313" key="8">
    <source>
        <dbReference type="EMBL" id="KZS01186.1"/>
    </source>
</evidence>
<dbReference type="EMBL" id="LRGB01007419">
    <property type="protein sequence ID" value="KZS01186.1"/>
    <property type="molecule type" value="Genomic_DNA"/>
</dbReference>
<feature type="non-terminal residue" evidence="8">
    <location>
        <position position="200"/>
    </location>
</feature>
<gene>
    <name evidence="8" type="ORF">APZ42_002231</name>
</gene>
<dbReference type="PANTHER" id="PTHR43807">
    <property type="entry name" value="FI04487P"/>
    <property type="match status" value="1"/>
</dbReference>
<keyword evidence="3" id="KW-0032">Aminotransferase</keyword>
<dbReference type="InterPro" id="IPR004839">
    <property type="entry name" value="Aminotransferase_I/II_large"/>
</dbReference>
<organism evidence="8 9">
    <name type="scientific">Daphnia magna</name>
    <dbReference type="NCBI Taxonomy" id="35525"/>
    <lineage>
        <taxon>Eukaryota</taxon>
        <taxon>Metazoa</taxon>
        <taxon>Ecdysozoa</taxon>
        <taxon>Arthropoda</taxon>
        <taxon>Crustacea</taxon>
        <taxon>Branchiopoda</taxon>
        <taxon>Diplostraca</taxon>
        <taxon>Cladocera</taxon>
        <taxon>Anomopoda</taxon>
        <taxon>Daphniidae</taxon>
        <taxon>Daphnia</taxon>
    </lineage>
</organism>
<dbReference type="SUPFAM" id="SSF53383">
    <property type="entry name" value="PLP-dependent transferases"/>
    <property type="match status" value="1"/>
</dbReference>